<evidence type="ECO:0000256" key="1">
    <source>
        <dbReference type="SAM" id="MobiDB-lite"/>
    </source>
</evidence>
<keyword evidence="4" id="KW-1185">Reference proteome</keyword>
<accession>A0A4Y7SC99</accession>
<dbReference type="OrthoDB" id="5593063at2759"/>
<dbReference type="Pfam" id="PF00149">
    <property type="entry name" value="Metallophos"/>
    <property type="match status" value="1"/>
</dbReference>
<dbReference type="Proteomes" id="UP000298030">
    <property type="component" value="Unassembled WGS sequence"/>
</dbReference>
<proteinExistence type="predicted"/>
<dbReference type="InterPro" id="IPR006186">
    <property type="entry name" value="Ser/Thr-sp_prot-phosphatase"/>
</dbReference>
<dbReference type="Gene3D" id="3.60.21.10">
    <property type="match status" value="1"/>
</dbReference>
<feature type="domain" description="Calcineurin-like phosphoesterase" evidence="2">
    <location>
        <begin position="126"/>
        <end position="172"/>
    </location>
</feature>
<dbReference type="EMBL" id="QPFP01000207">
    <property type="protein sequence ID" value="TEB19124.1"/>
    <property type="molecule type" value="Genomic_DNA"/>
</dbReference>
<evidence type="ECO:0000313" key="3">
    <source>
        <dbReference type="EMBL" id="TEB19124.1"/>
    </source>
</evidence>
<organism evidence="3 4">
    <name type="scientific">Coprinellus micaceus</name>
    <name type="common">Glistening ink-cap mushroom</name>
    <name type="synonym">Coprinus micaceus</name>
    <dbReference type="NCBI Taxonomy" id="71717"/>
    <lineage>
        <taxon>Eukaryota</taxon>
        <taxon>Fungi</taxon>
        <taxon>Dikarya</taxon>
        <taxon>Basidiomycota</taxon>
        <taxon>Agaricomycotina</taxon>
        <taxon>Agaricomycetes</taxon>
        <taxon>Agaricomycetidae</taxon>
        <taxon>Agaricales</taxon>
        <taxon>Agaricineae</taxon>
        <taxon>Psathyrellaceae</taxon>
        <taxon>Coprinellus</taxon>
    </lineage>
</organism>
<dbReference type="PANTHER" id="PTHR45673">
    <property type="entry name" value="SERINE/THREONINE-PROTEIN PHOSPHATASE 2B CATALYTIC SUBUNIT 1-RELATED"/>
    <property type="match status" value="1"/>
</dbReference>
<sequence>MSGHHQRPSVSSATPTAIPPSDPLEKYAGNLNNRKVPTTFFWSSISAIHAQTLPFPTMPLQVPPPATKKPTEAEFFAADAAGERKPNHVFLKEHFFKEGRLEEEQALYVINRATRLLAKEPSMVECVGDIHGQYYDLMKLFEVGGSMSDNIYLFLGDYVDRGDTTLAASTPRLYLRLYLRRRRRRRNRRL</sequence>
<evidence type="ECO:0000313" key="4">
    <source>
        <dbReference type="Proteomes" id="UP000298030"/>
    </source>
</evidence>
<dbReference type="PRINTS" id="PR00114">
    <property type="entry name" value="STPHPHTASE"/>
</dbReference>
<feature type="region of interest" description="Disordered" evidence="1">
    <location>
        <begin position="1"/>
        <end position="26"/>
    </location>
</feature>
<name>A0A4Y7SC99_COPMI</name>
<gene>
    <name evidence="3" type="ORF">FA13DRAFT_1719144</name>
</gene>
<dbReference type="GO" id="GO:0033192">
    <property type="term" value="F:calmodulin-dependent protein phosphatase activity"/>
    <property type="evidence" value="ECO:0007669"/>
    <property type="project" value="InterPro"/>
</dbReference>
<comment type="caution">
    <text evidence="3">The sequence shown here is derived from an EMBL/GenBank/DDBJ whole genome shotgun (WGS) entry which is preliminary data.</text>
</comment>
<evidence type="ECO:0000259" key="2">
    <source>
        <dbReference type="Pfam" id="PF00149"/>
    </source>
</evidence>
<dbReference type="InterPro" id="IPR004843">
    <property type="entry name" value="Calcineurin-like_PHP"/>
</dbReference>
<dbReference type="AlphaFoldDB" id="A0A4Y7SC99"/>
<reference evidence="3 4" key="1">
    <citation type="journal article" date="2019" name="Nat. Ecol. Evol.">
        <title>Megaphylogeny resolves global patterns of mushroom evolution.</title>
        <authorList>
            <person name="Varga T."/>
            <person name="Krizsan K."/>
            <person name="Foldi C."/>
            <person name="Dima B."/>
            <person name="Sanchez-Garcia M."/>
            <person name="Sanchez-Ramirez S."/>
            <person name="Szollosi G.J."/>
            <person name="Szarkandi J.G."/>
            <person name="Papp V."/>
            <person name="Albert L."/>
            <person name="Andreopoulos W."/>
            <person name="Angelini C."/>
            <person name="Antonin V."/>
            <person name="Barry K.W."/>
            <person name="Bougher N.L."/>
            <person name="Buchanan P."/>
            <person name="Buyck B."/>
            <person name="Bense V."/>
            <person name="Catcheside P."/>
            <person name="Chovatia M."/>
            <person name="Cooper J."/>
            <person name="Damon W."/>
            <person name="Desjardin D."/>
            <person name="Finy P."/>
            <person name="Geml J."/>
            <person name="Haridas S."/>
            <person name="Hughes K."/>
            <person name="Justo A."/>
            <person name="Karasinski D."/>
            <person name="Kautmanova I."/>
            <person name="Kiss B."/>
            <person name="Kocsube S."/>
            <person name="Kotiranta H."/>
            <person name="LaButti K.M."/>
            <person name="Lechner B.E."/>
            <person name="Liimatainen K."/>
            <person name="Lipzen A."/>
            <person name="Lukacs Z."/>
            <person name="Mihaltcheva S."/>
            <person name="Morgado L.N."/>
            <person name="Niskanen T."/>
            <person name="Noordeloos M.E."/>
            <person name="Ohm R.A."/>
            <person name="Ortiz-Santana B."/>
            <person name="Ovrebo C."/>
            <person name="Racz N."/>
            <person name="Riley R."/>
            <person name="Savchenko A."/>
            <person name="Shiryaev A."/>
            <person name="Soop K."/>
            <person name="Spirin V."/>
            <person name="Szebenyi C."/>
            <person name="Tomsovsky M."/>
            <person name="Tulloss R.E."/>
            <person name="Uehling J."/>
            <person name="Grigoriev I.V."/>
            <person name="Vagvolgyi C."/>
            <person name="Papp T."/>
            <person name="Martin F.M."/>
            <person name="Miettinen O."/>
            <person name="Hibbett D.S."/>
            <person name="Nagy L.G."/>
        </authorList>
    </citation>
    <scope>NUCLEOTIDE SEQUENCE [LARGE SCALE GENOMIC DNA]</scope>
    <source>
        <strain evidence="3 4">FP101781</strain>
    </source>
</reference>
<dbReference type="GO" id="GO:0097720">
    <property type="term" value="P:calcineurin-mediated signaling"/>
    <property type="evidence" value="ECO:0007669"/>
    <property type="project" value="InterPro"/>
</dbReference>
<dbReference type="InterPro" id="IPR029052">
    <property type="entry name" value="Metallo-depent_PP-like"/>
</dbReference>
<dbReference type="STRING" id="71717.A0A4Y7SC99"/>
<dbReference type="InterPro" id="IPR043360">
    <property type="entry name" value="PP2B"/>
</dbReference>
<dbReference type="SUPFAM" id="SSF56300">
    <property type="entry name" value="Metallo-dependent phosphatases"/>
    <property type="match status" value="1"/>
</dbReference>
<protein>
    <submittedName>
        <fullName evidence="3">Metallo-dependent phosphatase</fullName>
    </submittedName>
</protein>